<reference evidence="1" key="1">
    <citation type="submission" date="2023-02" db="EMBL/GenBank/DDBJ databases">
        <title>Genome of toxic invasive species Heracleum sosnowskyi carries increased number of genes despite the absence of recent whole-genome duplications.</title>
        <authorList>
            <person name="Schelkunov M."/>
            <person name="Shtratnikova V."/>
            <person name="Makarenko M."/>
            <person name="Klepikova A."/>
            <person name="Omelchenko D."/>
            <person name="Novikova G."/>
            <person name="Obukhova E."/>
            <person name="Bogdanov V."/>
            <person name="Penin A."/>
            <person name="Logacheva M."/>
        </authorList>
    </citation>
    <scope>NUCLEOTIDE SEQUENCE</scope>
    <source>
        <strain evidence="1">Hsosn_3</strain>
        <tissue evidence="1">Leaf</tissue>
    </source>
</reference>
<proteinExistence type="predicted"/>
<reference evidence="1" key="2">
    <citation type="submission" date="2023-05" db="EMBL/GenBank/DDBJ databases">
        <authorList>
            <person name="Schelkunov M.I."/>
        </authorList>
    </citation>
    <scope>NUCLEOTIDE SEQUENCE</scope>
    <source>
        <strain evidence="1">Hsosn_3</strain>
        <tissue evidence="1">Leaf</tissue>
    </source>
</reference>
<sequence length="113" mass="13258">MKQYQCIRHFPKKYSKKKTGNPHLILNDKQQQYYALAEIHTLLKSIGKSLKDYTQMPQPPNSYLDCSVNNLIIEETSYNIQEMEKEHATLISSCNTEQLEIYNAEVFYNLPII</sequence>
<dbReference type="Proteomes" id="UP001237642">
    <property type="component" value="Unassembled WGS sequence"/>
</dbReference>
<protein>
    <submittedName>
        <fullName evidence="1">Uncharacterized protein</fullName>
    </submittedName>
</protein>
<accession>A0AAD8MXZ9</accession>
<keyword evidence="2" id="KW-1185">Reference proteome</keyword>
<gene>
    <name evidence="1" type="ORF">POM88_015931</name>
</gene>
<comment type="caution">
    <text evidence="1">The sequence shown here is derived from an EMBL/GenBank/DDBJ whole genome shotgun (WGS) entry which is preliminary data.</text>
</comment>
<name>A0AAD8MXZ9_9APIA</name>
<organism evidence="1 2">
    <name type="scientific">Heracleum sosnowskyi</name>
    <dbReference type="NCBI Taxonomy" id="360622"/>
    <lineage>
        <taxon>Eukaryota</taxon>
        <taxon>Viridiplantae</taxon>
        <taxon>Streptophyta</taxon>
        <taxon>Embryophyta</taxon>
        <taxon>Tracheophyta</taxon>
        <taxon>Spermatophyta</taxon>
        <taxon>Magnoliopsida</taxon>
        <taxon>eudicotyledons</taxon>
        <taxon>Gunneridae</taxon>
        <taxon>Pentapetalae</taxon>
        <taxon>asterids</taxon>
        <taxon>campanulids</taxon>
        <taxon>Apiales</taxon>
        <taxon>Apiaceae</taxon>
        <taxon>Apioideae</taxon>
        <taxon>apioid superclade</taxon>
        <taxon>Tordylieae</taxon>
        <taxon>Tordyliinae</taxon>
        <taxon>Heracleum</taxon>
    </lineage>
</organism>
<dbReference type="AlphaFoldDB" id="A0AAD8MXZ9"/>
<dbReference type="EMBL" id="JAUIZM010000004">
    <property type="protein sequence ID" value="KAK1387753.1"/>
    <property type="molecule type" value="Genomic_DNA"/>
</dbReference>
<evidence type="ECO:0000313" key="2">
    <source>
        <dbReference type="Proteomes" id="UP001237642"/>
    </source>
</evidence>
<evidence type="ECO:0000313" key="1">
    <source>
        <dbReference type="EMBL" id="KAK1387753.1"/>
    </source>
</evidence>